<dbReference type="AlphaFoldDB" id="K1PFU0"/>
<evidence type="ECO:0000256" key="1">
    <source>
        <dbReference type="SAM" id="MobiDB-lite"/>
    </source>
</evidence>
<reference evidence="2" key="1">
    <citation type="journal article" date="2012" name="Nature">
        <title>The oyster genome reveals stress adaptation and complexity of shell formation.</title>
        <authorList>
            <person name="Zhang G."/>
            <person name="Fang X."/>
            <person name="Guo X."/>
            <person name="Li L."/>
            <person name="Luo R."/>
            <person name="Xu F."/>
            <person name="Yang P."/>
            <person name="Zhang L."/>
            <person name="Wang X."/>
            <person name="Qi H."/>
            <person name="Xiong Z."/>
            <person name="Que H."/>
            <person name="Xie Y."/>
            <person name="Holland P.W."/>
            <person name="Paps J."/>
            <person name="Zhu Y."/>
            <person name="Wu F."/>
            <person name="Chen Y."/>
            <person name="Wang J."/>
            <person name="Peng C."/>
            <person name="Meng J."/>
            <person name="Yang L."/>
            <person name="Liu J."/>
            <person name="Wen B."/>
            <person name="Zhang N."/>
            <person name="Huang Z."/>
            <person name="Zhu Q."/>
            <person name="Feng Y."/>
            <person name="Mount A."/>
            <person name="Hedgecock D."/>
            <person name="Xu Z."/>
            <person name="Liu Y."/>
            <person name="Domazet-Loso T."/>
            <person name="Du Y."/>
            <person name="Sun X."/>
            <person name="Zhang S."/>
            <person name="Liu B."/>
            <person name="Cheng P."/>
            <person name="Jiang X."/>
            <person name="Li J."/>
            <person name="Fan D."/>
            <person name="Wang W."/>
            <person name="Fu W."/>
            <person name="Wang T."/>
            <person name="Wang B."/>
            <person name="Zhang J."/>
            <person name="Peng Z."/>
            <person name="Li Y."/>
            <person name="Li N."/>
            <person name="Wang J."/>
            <person name="Chen M."/>
            <person name="He Y."/>
            <person name="Tan F."/>
            <person name="Song X."/>
            <person name="Zheng Q."/>
            <person name="Huang R."/>
            <person name="Yang H."/>
            <person name="Du X."/>
            <person name="Chen L."/>
            <person name="Yang M."/>
            <person name="Gaffney P.M."/>
            <person name="Wang S."/>
            <person name="Luo L."/>
            <person name="She Z."/>
            <person name="Ming Y."/>
            <person name="Huang W."/>
            <person name="Zhang S."/>
            <person name="Huang B."/>
            <person name="Zhang Y."/>
            <person name="Qu T."/>
            <person name="Ni P."/>
            <person name="Miao G."/>
            <person name="Wang J."/>
            <person name="Wang Q."/>
            <person name="Steinberg C.E."/>
            <person name="Wang H."/>
            <person name="Li N."/>
            <person name="Qian L."/>
            <person name="Zhang G."/>
            <person name="Li Y."/>
            <person name="Yang H."/>
            <person name="Liu X."/>
            <person name="Wang J."/>
            <person name="Yin Y."/>
            <person name="Wang J."/>
        </authorList>
    </citation>
    <scope>NUCLEOTIDE SEQUENCE [LARGE SCALE GENOMIC DNA]</scope>
    <source>
        <strain evidence="2">05x7-T-G4-1.051#20</strain>
    </source>
</reference>
<organism evidence="2">
    <name type="scientific">Magallana gigas</name>
    <name type="common">Pacific oyster</name>
    <name type="synonym">Crassostrea gigas</name>
    <dbReference type="NCBI Taxonomy" id="29159"/>
    <lineage>
        <taxon>Eukaryota</taxon>
        <taxon>Metazoa</taxon>
        <taxon>Spiralia</taxon>
        <taxon>Lophotrochozoa</taxon>
        <taxon>Mollusca</taxon>
        <taxon>Bivalvia</taxon>
        <taxon>Autobranchia</taxon>
        <taxon>Pteriomorphia</taxon>
        <taxon>Ostreida</taxon>
        <taxon>Ostreoidea</taxon>
        <taxon>Ostreidae</taxon>
        <taxon>Magallana</taxon>
    </lineage>
</organism>
<evidence type="ECO:0000313" key="2">
    <source>
        <dbReference type="EMBL" id="EKC17724.1"/>
    </source>
</evidence>
<dbReference type="HOGENOM" id="CLU_2608318_0_0_1"/>
<dbReference type="EMBL" id="JH822082">
    <property type="protein sequence ID" value="EKC17724.1"/>
    <property type="molecule type" value="Genomic_DNA"/>
</dbReference>
<proteinExistence type="predicted"/>
<feature type="compositionally biased region" description="Polar residues" evidence="1">
    <location>
        <begin position="1"/>
        <end position="12"/>
    </location>
</feature>
<feature type="region of interest" description="Disordered" evidence="1">
    <location>
        <begin position="1"/>
        <end position="64"/>
    </location>
</feature>
<accession>K1PFU0</accession>
<sequence>MSQRCDSDSNGINFDGKSVEESGPSTSTSASTSLYRPPSKRQKVSRRLPVDFDSTTEEEQEDEVDFQVNPNFNIFDIVV</sequence>
<gene>
    <name evidence="2" type="ORF">CGI_10000298</name>
</gene>
<name>K1PFU0_MAGGI</name>
<protein>
    <submittedName>
        <fullName evidence="2">Uncharacterized protein</fullName>
    </submittedName>
</protein>
<dbReference type="InParanoid" id="K1PFU0"/>
<feature type="compositionally biased region" description="Acidic residues" evidence="1">
    <location>
        <begin position="54"/>
        <end position="64"/>
    </location>
</feature>